<dbReference type="Gene3D" id="1.10.10.60">
    <property type="entry name" value="Homeodomain-like"/>
    <property type="match status" value="1"/>
</dbReference>
<keyword evidence="5" id="KW-0804">Transcription</keyword>
<dbReference type="InterPro" id="IPR025943">
    <property type="entry name" value="Sigma_54_int_dom_ATP-bd_2"/>
</dbReference>
<dbReference type="SUPFAM" id="SSF55785">
    <property type="entry name" value="PYP-like sensor domain (PAS domain)"/>
    <property type="match status" value="1"/>
</dbReference>
<dbReference type="InterPro" id="IPR027417">
    <property type="entry name" value="P-loop_NTPase"/>
</dbReference>
<dbReference type="SMART" id="SM00382">
    <property type="entry name" value="AAA"/>
    <property type="match status" value="1"/>
</dbReference>
<evidence type="ECO:0000256" key="3">
    <source>
        <dbReference type="ARBA" id="ARBA00023015"/>
    </source>
</evidence>
<dbReference type="Gene3D" id="3.30.450.20">
    <property type="entry name" value="PAS domain"/>
    <property type="match status" value="1"/>
</dbReference>
<feature type="domain" description="Sigma-54 factor interaction" evidence="7">
    <location>
        <begin position="401"/>
        <end position="633"/>
    </location>
</feature>
<dbReference type="InterPro" id="IPR035965">
    <property type="entry name" value="PAS-like_dom_sf"/>
</dbReference>
<dbReference type="FunFam" id="3.40.50.300:FF:000006">
    <property type="entry name" value="DNA-binding transcriptional regulator NtrC"/>
    <property type="match status" value="1"/>
</dbReference>
<dbReference type="GO" id="GO:0000156">
    <property type="term" value="F:phosphorelay response regulator activity"/>
    <property type="evidence" value="ECO:0007669"/>
    <property type="project" value="InterPro"/>
</dbReference>
<keyword evidence="10" id="KW-1185">Reference proteome</keyword>
<dbReference type="Gene3D" id="1.10.8.60">
    <property type="match status" value="1"/>
</dbReference>
<dbReference type="InterPro" id="IPR002078">
    <property type="entry name" value="Sigma_54_int"/>
</dbReference>
<dbReference type="InterPro" id="IPR013656">
    <property type="entry name" value="PAS_4"/>
</dbReference>
<evidence type="ECO:0000313" key="10">
    <source>
        <dbReference type="Proteomes" id="UP000334380"/>
    </source>
</evidence>
<dbReference type="Gene3D" id="3.40.50.2300">
    <property type="match status" value="1"/>
</dbReference>
<organism evidence="9 10">
    <name type="scientific">Pandoraea terrigena</name>
    <dbReference type="NCBI Taxonomy" id="2508292"/>
    <lineage>
        <taxon>Bacteria</taxon>
        <taxon>Pseudomonadati</taxon>
        <taxon>Pseudomonadota</taxon>
        <taxon>Betaproteobacteria</taxon>
        <taxon>Burkholderiales</taxon>
        <taxon>Burkholderiaceae</taxon>
        <taxon>Pandoraea</taxon>
    </lineage>
</organism>
<keyword evidence="2" id="KW-0067">ATP-binding</keyword>
<dbReference type="PROSITE" id="PS50112">
    <property type="entry name" value="PAS"/>
    <property type="match status" value="1"/>
</dbReference>
<dbReference type="GO" id="GO:0005524">
    <property type="term" value="F:ATP binding"/>
    <property type="evidence" value="ECO:0007669"/>
    <property type="project" value="UniProtKB-KW"/>
</dbReference>
<dbReference type="GO" id="GO:0006355">
    <property type="term" value="P:regulation of DNA-templated transcription"/>
    <property type="evidence" value="ECO:0007669"/>
    <property type="project" value="InterPro"/>
</dbReference>
<dbReference type="InterPro" id="IPR058031">
    <property type="entry name" value="AAA_lid_NorR"/>
</dbReference>
<reference evidence="9 10" key="1">
    <citation type="submission" date="2019-08" db="EMBL/GenBank/DDBJ databases">
        <authorList>
            <person name="Peeters C."/>
        </authorList>
    </citation>
    <scope>NUCLEOTIDE SEQUENCE [LARGE SCALE GENOMIC DNA]</scope>
    <source>
        <strain evidence="9 10">LMG 31013</strain>
    </source>
</reference>
<dbReference type="SUPFAM" id="SSF159800">
    <property type="entry name" value="PrpR receptor domain-like"/>
    <property type="match status" value="1"/>
</dbReference>
<dbReference type="NCBIfam" id="TIGR02329">
    <property type="entry name" value="propionate_PrpR"/>
    <property type="match status" value="1"/>
</dbReference>
<dbReference type="CDD" id="cd00130">
    <property type="entry name" value="PAS"/>
    <property type="match status" value="1"/>
</dbReference>
<keyword evidence="3" id="KW-0805">Transcription regulation</keyword>
<dbReference type="SMART" id="SM00091">
    <property type="entry name" value="PAS"/>
    <property type="match status" value="1"/>
</dbReference>
<gene>
    <name evidence="9" type="primary">prpR</name>
    <name evidence="9" type="ORF">PTE31013_02303</name>
</gene>
<evidence type="ECO:0000256" key="4">
    <source>
        <dbReference type="ARBA" id="ARBA00023125"/>
    </source>
</evidence>
<dbReference type="AlphaFoldDB" id="A0A5E4UXB7"/>
<dbReference type="SUPFAM" id="SSF52540">
    <property type="entry name" value="P-loop containing nucleoside triphosphate hydrolases"/>
    <property type="match status" value="1"/>
</dbReference>
<evidence type="ECO:0000259" key="8">
    <source>
        <dbReference type="PROSITE" id="PS50112"/>
    </source>
</evidence>
<evidence type="ECO:0000256" key="2">
    <source>
        <dbReference type="ARBA" id="ARBA00022840"/>
    </source>
</evidence>
<dbReference type="Gene3D" id="3.40.50.300">
    <property type="entry name" value="P-loop containing nucleotide triphosphate hydrolases"/>
    <property type="match status" value="1"/>
</dbReference>
<dbReference type="EMBL" id="CABPRU010000004">
    <property type="protein sequence ID" value="VVE04243.1"/>
    <property type="molecule type" value="Genomic_DNA"/>
</dbReference>
<evidence type="ECO:0000256" key="1">
    <source>
        <dbReference type="ARBA" id="ARBA00022741"/>
    </source>
</evidence>
<dbReference type="InterPro" id="IPR000014">
    <property type="entry name" value="PAS"/>
</dbReference>
<dbReference type="PROSITE" id="PS00676">
    <property type="entry name" value="SIGMA54_INTERACT_2"/>
    <property type="match status" value="1"/>
</dbReference>
<dbReference type="InterPro" id="IPR003593">
    <property type="entry name" value="AAA+_ATPase"/>
</dbReference>
<dbReference type="NCBIfam" id="TIGR00229">
    <property type="entry name" value="sensory_box"/>
    <property type="match status" value="1"/>
</dbReference>
<feature type="compositionally biased region" description="Basic and acidic residues" evidence="6">
    <location>
        <begin position="676"/>
        <end position="686"/>
    </location>
</feature>
<dbReference type="GO" id="GO:0019629">
    <property type="term" value="P:propionate catabolic process, 2-methylcitrate cycle"/>
    <property type="evidence" value="ECO:0007669"/>
    <property type="project" value="InterPro"/>
</dbReference>
<keyword evidence="1" id="KW-0547">Nucleotide-binding</keyword>
<dbReference type="Pfam" id="PF02954">
    <property type="entry name" value="HTH_8"/>
    <property type="match status" value="1"/>
</dbReference>
<evidence type="ECO:0000259" key="7">
    <source>
        <dbReference type="PROSITE" id="PS50045"/>
    </source>
</evidence>
<keyword evidence="4" id="KW-0238">DNA-binding</keyword>
<dbReference type="GO" id="GO:0005737">
    <property type="term" value="C:cytoplasm"/>
    <property type="evidence" value="ECO:0007669"/>
    <property type="project" value="InterPro"/>
</dbReference>
<dbReference type="InterPro" id="IPR012704">
    <property type="entry name" value="Sig_transdc_resp-reg_PrpR"/>
</dbReference>
<dbReference type="Pfam" id="PF08448">
    <property type="entry name" value="PAS_4"/>
    <property type="match status" value="1"/>
</dbReference>
<dbReference type="InterPro" id="IPR010524">
    <property type="entry name" value="Sig_transdc_resp-reg_PrpR_N"/>
</dbReference>
<dbReference type="Pfam" id="PF00158">
    <property type="entry name" value="Sigma54_activat"/>
    <property type="match status" value="1"/>
</dbReference>
<dbReference type="PANTHER" id="PTHR32071:SF81">
    <property type="entry name" value="PROPIONATE CATABOLISM OPERON REGULATORY PROTEIN"/>
    <property type="match status" value="1"/>
</dbReference>
<dbReference type="InterPro" id="IPR009057">
    <property type="entry name" value="Homeodomain-like_sf"/>
</dbReference>
<protein>
    <submittedName>
        <fullName evidence="9">Propionate catabolism operon regulatory protein</fullName>
    </submittedName>
</protein>
<evidence type="ECO:0000256" key="6">
    <source>
        <dbReference type="SAM" id="MobiDB-lite"/>
    </source>
</evidence>
<dbReference type="PROSITE" id="PS50045">
    <property type="entry name" value="SIGMA54_INTERACT_4"/>
    <property type="match status" value="1"/>
</dbReference>
<feature type="domain" description="PAS" evidence="8">
    <location>
        <begin position="272"/>
        <end position="324"/>
    </location>
</feature>
<evidence type="ECO:0000256" key="5">
    <source>
        <dbReference type="ARBA" id="ARBA00023163"/>
    </source>
</evidence>
<feature type="region of interest" description="Disordered" evidence="6">
    <location>
        <begin position="660"/>
        <end position="696"/>
    </location>
</feature>
<dbReference type="SUPFAM" id="SSF46689">
    <property type="entry name" value="Homeodomain-like"/>
    <property type="match status" value="1"/>
</dbReference>
<dbReference type="Pfam" id="PF25601">
    <property type="entry name" value="AAA_lid_14"/>
    <property type="match status" value="1"/>
</dbReference>
<sequence length="752" mass="82395">MKRIMKHRIALCYDSSQFPVVTPVRAPRPYPPRATPHLPMSQVMPTPAAELPPRLPTGAASPLRTGLSQPVTAVRKPVIWAVGISKLGELYRDIVPDYAAQAEVQIIDKGYETVIDALERLPAGSVDGIVAAGSNGAFLRERLALPVVLVKVTGFDVMHALARARRALPPPSPASRIALVSYARPAPEFERFKSAFHLDVAQHAYFDRHDAEDLVHRLRDEGTEVIVGPGLVTELAERAGLTGVFLYSQDSVRAAFDTALEVARFGRIEAQRRERLDTVLRHLHEGVAAVDLNGRIEAINASMAGMLGVSVADALGRPLDAIAPALDISRTLERASAELEAIVSMAGKTWVINRIPLLDQGTLTGALLTCQDSQSFARVDRSLRSRHRPRHLVARYRLDDLIGDSDAMTQVRALARRYARTDATVLVHGESGTGKELLAQGIHNASRRRDYPFVAINCAAFPETLLESELFGYEDGAFSGARRGGKAGLFETAHNGTIFLDEIGEMPMPLQTRLLRVLQEREVLRLGATEPVPCDVRVIAATHRDLRQRVAAGWFREDLYYRLNILRMVLPPLRERMDDLPRLTPLFLERALARAGARMSVEALQASLLPLLAMYHWPGNVRELENLLERIAVVCADVVDAREISRARLVEIAPELGAMTDRMDGPLPPDVSKTNNGREMDARAPRTDGVTGPGIEATLPAPLTGRARRAAEELARIHATLAACNGDRSAACEALGISRSTLWRKLRDTVGG</sequence>
<dbReference type="Proteomes" id="UP000334380">
    <property type="component" value="Unassembled WGS sequence"/>
</dbReference>
<dbReference type="PANTHER" id="PTHR32071">
    <property type="entry name" value="TRANSCRIPTIONAL REGULATORY PROTEIN"/>
    <property type="match status" value="1"/>
</dbReference>
<dbReference type="InterPro" id="IPR025662">
    <property type="entry name" value="Sigma_54_int_dom_ATP-bd_1"/>
</dbReference>
<dbReference type="InterPro" id="IPR025944">
    <property type="entry name" value="Sigma_54_int_dom_CS"/>
</dbReference>
<evidence type="ECO:0000313" key="9">
    <source>
        <dbReference type="EMBL" id="VVE04243.1"/>
    </source>
</evidence>
<dbReference type="InterPro" id="IPR002197">
    <property type="entry name" value="HTH_Fis"/>
</dbReference>
<name>A0A5E4UXB7_9BURK</name>
<accession>A0A5E4UXB7</accession>
<dbReference type="CDD" id="cd00009">
    <property type="entry name" value="AAA"/>
    <property type="match status" value="1"/>
</dbReference>
<dbReference type="PROSITE" id="PS00675">
    <property type="entry name" value="SIGMA54_INTERACT_1"/>
    <property type="match status" value="1"/>
</dbReference>
<dbReference type="PROSITE" id="PS00688">
    <property type="entry name" value="SIGMA54_INTERACT_3"/>
    <property type="match status" value="1"/>
</dbReference>
<dbReference type="GO" id="GO:0043565">
    <property type="term" value="F:sequence-specific DNA binding"/>
    <property type="evidence" value="ECO:0007669"/>
    <property type="project" value="InterPro"/>
</dbReference>
<dbReference type="Pfam" id="PF06506">
    <property type="entry name" value="PrpR_N"/>
    <property type="match status" value="1"/>
</dbReference>
<proteinExistence type="predicted"/>